<dbReference type="Pfam" id="PF05869">
    <property type="entry name" value="Dam"/>
    <property type="match status" value="1"/>
</dbReference>
<keyword evidence="2" id="KW-1185">Reference proteome</keyword>
<protein>
    <submittedName>
        <fullName evidence="1">DNA N-6-adenine-methyltransferase</fullName>
    </submittedName>
</protein>
<dbReference type="InterPro" id="IPR008593">
    <property type="entry name" value="Dam_MeTrfase"/>
</dbReference>
<proteinExistence type="predicted"/>
<organism evidence="1 2">
    <name type="scientific">Glaciecola siphonariae</name>
    <dbReference type="NCBI Taxonomy" id="521012"/>
    <lineage>
        <taxon>Bacteria</taxon>
        <taxon>Pseudomonadati</taxon>
        <taxon>Pseudomonadota</taxon>
        <taxon>Gammaproteobacteria</taxon>
        <taxon>Alteromonadales</taxon>
        <taxon>Alteromonadaceae</taxon>
        <taxon>Glaciecola</taxon>
    </lineage>
</organism>
<evidence type="ECO:0000313" key="2">
    <source>
        <dbReference type="Proteomes" id="UP001595897"/>
    </source>
</evidence>
<reference evidence="2" key="1">
    <citation type="journal article" date="2019" name="Int. J. Syst. Evol. Microbiol.">
        <title>The Global Catalogue of Microorganisms (GCM) 10K type strain sequencing project: providing services to taxonomists for standard genome sequencing and annotation.</title>
        <authorList>
            <consortium name="The Broad Institute Genomics Platform"/>
            <consortium name="The Broad Institute Genome Sequencing Center for Infectious Disease"/>
            <person name="Wu L."/>
            <person name="Ma J."/>
        </authorList>
    </citation>
    <scope>NUCLEOTIDE SEQUENCE [LARGE SCALE GENOMIC DNA]</scope>
    <source>
        <strain evidence="2">KACC 12507</strain>
    </source>
</reference>
<comment type="caution">
    <text evidence="1">The sequence shown here is derived from an EMBL/GenBank/DDBJ whole genome shotgun (WGS) entry which is preliminary data.</text>
</comment>
<dbReference type="RefSeq" id="WP_382406099.1">
    <property type="nucleotide sequence ID" value="NZ_JBHSGU010000002.1"/>
</dbReference>
<accession>A0ABV9LS75</accession>
<dbReference type="EMBL" id="JBHSGU010000002">
    <property type="protein sequence ID" value="MFC4699351.1"/>
    <property type="molecule type" value="Genomic_DNA"/>
</dbReference>
<evidence type="ECO:0000313" key="1">
    <source>
        <dbReference type="EMBL" id="MFC4699351.1"/>
    </source>
</evidence>
<dbReference type="Proteomes" id="UP001595897">
    <property type="component" value="Unassembled WGS sequence"/>
</dbReference>
<name>A0ABV9LS75_9ALTE</name>
<sequence length="187" mass="21137">MSNNNWKTPPEIFAYFDAEYNFKCDVAADENNHLCDKYITEEMDTLKTDWLSFGVMPGEYVWLNPPYSRPLPFVKKAIDESYFNGIGSVLLLNNDMSVEWSYLLTIIGCKHIVFTACGNKKAKTYHGGRMAFLNEQDSPVSLNPKGQIAFIIPPFVRYGQSPTVKYLPLITAMNIGRNEIETAESAG</sequence>
<gene>
    <name evidence="1" type="ORF">ACFO4O_04155</name>
</gene>